<dbReference type="Proteomes" id="UP000292958">
    <property type="component" value="Unassembled WGS sequence"/>
</dbReference>
<name>A0A4Q7YQS5_9BACT</name>
<dbReference type="RefSeq" id="WP_242617690.1">
    <property type="nucleotide sequence ID" value="NZ_SHKW01000001.1"/>
</dbReference>
<dbReference type="InterPro" id="IPR036513">
    <property type="entry name" value="STAS_dom_sf"/>
</dbReference>
<evidence type="ECO:0000259" key="1">
    <source>
        <dbReference type="PROSITE" id="PS50801"/>
    </source>
</evidence>
<organism evidence="2 3">
    <name type="scientific">Edaphobacter modestus</name>
    <dbReference type="NCBI Taxonomy" id="388466"/>
    <lineage>
        <taxon>Bacteria</taxon>
        <taxon>Pseudomonadati</taxon>
        <taxon>Acidobacteriota</taxon>
        <taxon>Terriglobia</taxon>
        <taxon>Terriglobales</taxon>
        <taxon>Acidobacteriaceae</taxon>
        <taxon>Edaphobacter</taxon>
    </lineage>
</organism>
<evidence type="ECO:0000313" key="3">
    <source>
        <dbReference type="Proteomes" id="UP000292958"/>
    </source>
</evidence>
<dbReference type="InterPro" id="IPR002645">
    <property type="entry name" value="STAS_dom"/>
</dbReference>
<dbReference type="AlphaFoldDB" id="A0A4Q7YQS5"/>
<dbReference type="PROSITE" id="PS50801">
    <property type="entry name" value="STAS"/>
    <property type="match status" value="1"/>
</dbReference>
<reference evidence="2 3" key="1">
    <citation type="submission" date="2019-02" db="EMBL/GenBank/DDBJ databases">
        <title>Genomic Encyclopedia of Archaeal and Bacterial Type Strains, Phase II (KMG-II): from individual species to whole genera.</title>
        <authorList>
            <person name="Goeker M."/>
        </authorList>
    </citation>
    <scope>NUCLEOTIDE SEQUENCE [LARGE SCALE GENOMIC DNA]</scope>
    <source>
        <strain evidence="2 3">DSM 18101</strain>
    </source>
</reference>
<comment type="caution">
    <text evidence="2">The sequence shown here is derived from an EMBL/GenBank/DDBJ whole genome shotgun (WGS) entry which is preliminary data.</text>
</comment>
<feature type="domain" description="STAS" evidence="1">
    <location>
        <begin position="21"/>
        <end position="121"/>
    </location>
</feature>
<dbReference type="SUPFAM" id="SSF52091">
    <property type="entry name" value="SpoIIaa-like"/>
    <property type="match status" value="1"/>
</dbReference>
<dbReference type="Pfam" id="PF13466">
    <property type="entry name" value="STAS_2"/>
    <property type="match status" value="1"/>
</dbReference>
<gene>
    <name evidence="2" type="ORF">BDD14_0588</name>
</gene>
<accession>A0A4Q7YQS5</accession>
<proteinExistence type="predicted"/>
<dbReference type="GO" id="GO:0043856">
    <property type="term" value="F:anti-sigma factor antagonist activity"/>
    <property type="evidence" value="ECO:0007669"/>
    <property type="project" value="TreeGrafter"/>
</dbReference>
<dbReference type="EMBL" id="SHKW01000001">
    <property type="protein sequence ID" value="RZU39233.1"/>
    <property type="molecule type" value="Genomic_DNA"/>
</dbReference>
<evidence type="ECO:0000313" key="2">
    <source>
        <dbReference type="EMBL" id="RZU39233.1"/>
    </source>
</evidence>
<keyword evidence="3" id="KW-1185">Reference proteome</keyword>
<dbReference type="InterPro" id="IPR058548">
    <property type="entry name" value="MlaB-like_STAS"/>
</dbReference>
<sequence length="121" mass="13192">MQEKVTQVKMEEFQRESGLPITVLRFAGDITSASKAAVLGTYQGLPDTAKRILLDFSGVEYLNSSGIALIIQMMIAASKSSQAIQTFGLKPHFQKVFTMVGITKYTTLHPDELTACAAFDS</sequence>
<dbReference type="PANTHER" id="PTHR33495">
    <property type="entry name" value="ANTI-SIGMA FACTOR ANTAGONIST TM_1081-RELATED-RELATED"/>
    <property type="match status" value="1"/>
</dbReference>
<dbReference type="CDD" id="cd07043">
    <property type="entry name" value="STAS_anti-anti-sigma_factors"/>
    <property type="match status" value="1"/>
</dbReference>
<protein>
    <submittedName>
        <fullName evidence="2">Anti-sigma B factor antagonist</fullName>
    </submittedName>
</protein>
<dbReference type="Gene3D" id="3.30.750.24">
    <property type="entry name" value="STAS domain"/>
    <property type="match status" value="1"/>
</dbReference>
<dbReference type="PANTHER" id="PTHR33495:SF6">
    <property type="entry name" value="ANTI-SIGMA FACTOR ANTAGONIST"/>
    <property type="match status" value="1"/>
</dbReference>